<name>A0ACC2VP32_9TREE</name>
<sequence>MRKHHSSPYYRFSGIHDVLPNHGRSTARRPVNPQSLSSRMSSGLVQRPSQPANIPPPVEEDDEEESEVSGTNNVQDRIDLTDINGTETRANDSMDGSDVDIKPTMGGEEPGMGHDPASG</sequence>
<proteinExistence type="predicted"/>
<comment type="caution">
    <text evidence="1">The sequence shown here is derived from an EMBL/GenBank/DDBJ whole genome shotgun (WGS) entry which is preliminary data.</text>
</comment>
<organism evidence="1 2">
    <name type="scientific">Naganishia adeliensis</name>
    <dbReference type="NCBI Taxonomy" id="92952"/>
    <lineage>
        <taxon>Eukaryota</taxon>
        <taxon>Fungi</taxon>
        <taxon>Dikarya</taxon>
        <taxon>Basidiomycota</taxon>
        <taxon>Agaricomycotina</taxon>
        <taxon>Tremellomycetes</taxon>
        <taxon>Filobasidiales</taxon>
        <taxon>Filobasidiaceae</taxon>
        <taxon>Naganishia</taxon>
    </lineage>
</organism>
<gene>
    <name evidence="1" type="ORF">QFC20_005355</name>
</gene>
<evidence type="ECO:0000313" key="1">
    <source>
        <dbReference type="EMBL" id="KAJ9100866.1"/>
    </source>
</evidence>
<reference evidence="1" key="1">
    <citation type="submission" date="2023-04" db="EMBL/GenBank/DDBJ databases">
        <title>Draft Genome sequencing of Naganishia species isolated from polar environments using Oxford Nanopore Technology.</title>
        <authorList>
            <person name="Leo P."/>
            <person name="Venkateswaran K."/>
        </authorList>
    </citation>
    <scope>NUCLEOTIDE SEQUENCE</scope>
    <source>
        <strain evidence="1">MNA-CCFEE 5262</strain>
    </source>
</reference>
<dbReference type="EMBL" id="JASBWS010000073">
    <property type="protein sequence ID" value="KAJ9100866.1"/>
    <property type="molecule type" value="Genomic_DNA"/>
</dbReference>
<accession>A0ACC2VP32</accession>
<dbReference type="Proteomes" id="UP001230649">
    <property type="component" value="Unassembled WGS sequence"/>
</dbReference>
<protein>
    <submittedName>
        <fullName evidence="1">Uncharacterized protein</fullName>
    </submittedName>
</protein>
<evidence type="ECO:0000313" key="2">
    <source>
        <dbReference type="Proteomes" id="UP001230649"/>
    </source>
</evidence>
<keyword evidence="2" id="KW-1185">Reference proteome</keyword>